<dbReference type="CDD" id="cd06127">
    <property type="entry name" value="DEDDh"/>
    <property type="match status" value="1"/>
</dbReference>
<name>A0A1M6TFJ8_9RHOB</name>
<organism evidence="7 8">
    <name type="scientific">Shimia gijangensis</name>
    <dbReference type="NCBI Taxonomy" id="1470563"/>
    <lineage>
        <taxon>Bacteria</taxon>
        <taxon>Pseudomonadati</taxon>
        <taxon>Pseudomonadota</taxon>
        <taxon>Alphaproteobacteria</taxon>
        <taxon>Rhodobacterales</taxon>
        <taxon>Roseobacteraceae</taxon>
    </lineage>
</organism>
<sequence>MFTSLSLRLRIFLFFCLVGLGGVVLVLLAVYVGYQRSLGGDVLSAFVFTAILAGFGMVALTAGVWLLFDENVAKPIERLAATMRTRAHAGVEQQVDTHAARYLGDLAPAAEAVSTVLTKTTMETAETVAAETAHLAAEKARLTALLTEIPVAMILVSPAHQIVLYDGQAAEVLSQIHTPRLNASIFDYFKPKSLDRAYKRLAKTGKEVSFTAEGAEGKLTFDARLKPLGHAPGYMILIDDEHAQITPDAARPLVYDFDLMDNATDGARTIEDTPIRSLTFTVFDTETTGLLPHKDEIVQIGAVRVLNGKIIPGEEINQLVNPGMKIPAASTKVHKVTDRMVANAPDIHAASRSFHTFARDSVIVAHNAPFDMAFLRRHGKTNGLDWRHPILDTVLLSAVLFGASDVHTLDALCDRLGVTIPEELRHTALGDAVATGEVLCRMLPMLESRGFATFGQVIEQTRKHGRLLEDLN</sequence>
<proteinExistence type="predicted"/>
<feature type="domain" description="Exonuclease" evidence="6">
    <location>
        <begin position="279"/>
        <end position="448"/>
    </location>
</feature>
<dbReference type="GO" id="GO:0045004">
    <property type="term" value="P:DNA replication proofreading"/>
    <property type="evidence" value="ECO:0007669"/>
    <property type="project" value="TreeGrafter"/>
</dbReference>
<evidence type="ECO:0000256" key="5">
    <source>
        <dbReference type="SAM" id="Phobius"/>
    </source>
</evidence>
<dbReference type="Gene3D" id="3.30.420.10">
    <property type="entry name" value="Ribonuclease H-like superfamily/Ribonuclease H"/>
    <property type="match status" value="1"/>
</dbReference>
<dbReference type="STRING" id="1470563.SAMN05444000_1394"/>
<dbReference type="InterPro" id="IPR036397">
    <property type="entry name" value="RNaseH_sf"/>
</dbReference>
<evidence type="ECO:0000256" key="1">
    <source>
        <dbReference type="ARBA" id="ARBA00012417"/>
    </source>
</evidence>
<dbReference type="GO" id="GO:0003677">
    <property type="term" value="F:DNA binding"/>
    <property type="evidence" value="ECO:0007669"/>
    <property type="project" value="InterPro"/>
</dbReference>
<dbReference type="EC" id="2.7.7.7" evidence="1"/>
<dbReference type="InterPro" id="IPR012337">
    <property type="entry name" value="RNaseH-like_sf"/>
</dbReference>
<dbReference type="FunFam" id="3.30.420.10:FF:000045">
    <property type="entry name" value="3'-5' exonuclease DinG"/>
    <property type="match status" value="1"/>
</dbReference>
<dbReference type="NCBIfam" id="TIGR00573">
    <property type="entry name" value="dnaq"/>
    <property type="match status" value="1"/>
</dbReference>
<evidence type="ECO:0000259" key="6">
    <source>
        <dbReference type="SMART" id="SM00479"/>
    </source>
</evidence>
<protein>
    <recommendedName>
        <fullName evidence="1">DNA-directed DNA polymerase</fullName>
        <ecNumber evidence="1">2.7.7.7</ecNumber>
    </recommendedName>
</protein>
<feature type="transmembrane region" description="Helical" evidence="5">
    <location>
        <begin position="12"/>
        <end position="34"/>
    </location>
</feature>
<dbReference type="OrthoDB" id="9804290at2"/>
<keyword evidence="5" id="KW-0472">Membrane</keyword>
<accession>A0A1M6TFJ8</accession>
<dbReference type="GO" id="GO:0008408">
    <property type="term" value="F:3'-5' exonuclease activity"/>
    <property type="evidence" value="ECO:0007669"/>
    <property type="project" value="TreeGrafter"/>
</dbReference>
<keyword evidence="5" id="KW-1133">Transmembrane helix</keyword>
<gene>
    <name evidence="7" type="ORF">SAMN05444000_1394</name>
</gene>
<evidence type="ECO:0000313" key="8">
    <source>
        <dbReference type="Proteomes" id="UP000183982"/>
    </source>
</evidence>
<dbReference type="RefSeq" id="WP_073257010.1">
    <property type="nucleotide sequence ID" value="NZ_FQZQ01000039.1"/>
</dbReference>
<keyword evidence="8" id="KW-1185">Reference proteome</keyword>
<dbReference type="EMBL" id="FQZQ01000039">
    <property type="protein sequence ID" value="SHK55654.1"/>
    <property type="molecule type" value="Genomic_DNA"/>
</dbReference>
<dbReference type="InterPro" id="IPR006054">
    <property type="entry name" value="DnaQ"/>
</dbReference>
<dbReference type="Proteomes" id="UP000183982">
    <property type="component" value="Unassembled WGS sequence"/>
</dbReference>
<dbReference type="GO" id="GO:0005829">
    <property type="term" value="C:cytosol"/>
    <property type="evidence" value="ECO:0007669"/>
    <property type="project" value="TreeGrafter"/>
</dbReference>
<dbReference type="SMART" id="SM00479">
    <property type="entry name" value="EXOIII"/>
    <property type="match status" value="1"/>
</dbReference>
<dbReference type="PANTHER" id="PTHR30231">
    <property type="entry name" value="DNA POLYMERASE III SUBUNIT EPSILON"/>
    <property type="match status" value="1"/>
</dbReference>
<keyword evidence="5" id="KW-0812">Transmembrane</keyword>
<evidence type="ECO:0000256" key="4">
    <source>
        <dbReference type="ARBA" id="ARBA00049244"/>
    </source>
</evidence>
<dbReference type="GO" id="GO:0003887">
    <property type="term" value="F:DNA-directed DNA polymerase activity"/>
    <property type="evidence" value="ECO:0007669"/>
    <property type="project" value="UniProtKB-EC"/>
</dbReference>
<dbReference type="SUPFAM" id="SSF53098">
    <property type="entry name" value="Ribonuclease H-like"/>
    <property type="match status" value="1"/>
</dbReference>
<evidence type="ECO:0000256" key="2">
    <source>
        <dbReference type="ARBA" id="ARBA00025483"/>
    </source>
</evidence>
<dbReference type="Pfam" id="PF00929">
    <property type="entry name" value="RNase_T"/>
    <property type="match status" value="1"/>
</dbReference>
<comment type="function">
    <text evidence="2">DNA polymerase III is a complex, multichain enzyme responsible for most of the replicative synthesis in bacteria. The epsilon subunit contain the editing function and is a proofreading 3'-5' exonuclease.</text>
</comment>
<dbReference type="AlphaFoldDB" id="A0A1M6TFJ8"/>
<dbReference type="PANTHER" id="PTHR30231:SF41">
    <property type="entry name" value="DNA POLYMERASE III SUBUNIT EPSILON"/>
    <property type="match status" value="1"/>
</dbReference>
<reference evidence="8" key="1">
    <citation type="submission" date="2016-11" db="EMBL/GenBank/DDBJ databases">
        <authorList>
            <person name="Varghese N."/>
            <person name="Submissions S."/>
        </authorList>
    </citation>
    <scope>NUCLEOTIDE SEQUENCE [LARGE SCALE GENOMIC DNA]</scope>
    <source>
        <strain evidence="8">DSM 100564</strain>
    </source>
</reference>
<evidence type="ECO:0000313" key="7">
    <source>
        <dbReference type="EMBL" id="SHK55654.1"/>
    </source>
</evidence>
<feature type="transmembrane region" description="Helical" evidence="5">
    <location>
        <begin position="46"/>
        <end position="68"/>
    </location>
</feature>
<evidence type="ECO:0000256" key="3">
    <source>
        <dbReference type="ARBA" id="ARBA00026073"/>
    </source>
</evidence>
<dbReference type="InterPro" id="IPR013520">
    <property type="entry name" value="Ribonucl_H"/>
</dbReference>
<comment type="subunit">
    <text evidence="3">DNA polymerase III contains a core (composed of alpha, epsilon and theta chains) that associates with a tau subunit. This core dimerizes to form the POLIII' complex. PolIII' associates with the gamma complex (composed of gamma, delta, delta', psi and chi chains) and with the beta chain to form the complete DNA polymerase III complex.</text>
</comment>
<comment type="catalytic activity">
    <reaction evidence="4">
        <text>DNA(n) + a 2'-deoxyribonucleoside 5'-triphosphate = DNA(n+1) + diphosphate</text>
        <dbReference type="Rhea" id="RHEA:22508"/>
        <dbReference type="Rhea" id="RHEA-COMP:17339"/>
        <dbReference type="Rhea" id="RHEA-COMP:17340"/>
        <dbReference type="ChEBI" id="CHEBI:33019"/>
        <dbReference type="ChEBI" id="CHEBI:61560"/>
        <dbReference type="ChEBI" id="CHEBI:173112"/>
        <dbReference type="EC" id="2.7.7.7"/>
    </reaction>
</comment>